<sequence>MTAEPFTLAATGDAIIGRPVTDRVGDERFDELCSVLSAADAALTQVEPVVVDDDCLHASLPQVTDQYHSPSPFPGAIMGTSPACLDELSAMGCNLFTAASNHAYDFGPGGVRCTLSSMRDREQTVAGLGEDLTVARSPSYLETPGGRVGLVDATTSVPPGGEAGVSTPAFDGQAGVNPLHVEWTYRVPEARLAQLREIAAEAGIEAVKGEWLRRTNPDWADDDAYYFMQMRFAPATEAQPPGIYQTLVRRDRDAVLAGVREAAANADRVVLALHAHQSADGNRNTSAPPPFLRRFARKAVDIGADAVVVTGPHTLRGVEIHEGRPICYSLGNFCFHEETVYRVPDAPEDVTDDGVPDVRGDSAGEDADGSHDVDNWRSVVPVCAFDADGGLSELTLYPCTLGPTADPPRRGTPALATGDTADSVLDTVERRSEPFGTRIRRDGNVGVVEL</sequence>
<evidence type="ECO:0000259" key="3">
    <source>
        <dbReference type="SMART" id="SM00854"/>
    </source>
</evidence>
<reference evidence="4" key="1">
    <citation type="submission" date="2021-06" db="EMBL/GenBank/DDBJ databases">
        <title>Halomicroarcula sp. F24A a new haloarchaeum isolated from saline soil.</title>
        <authorList>
            <person name="Duran-Viseras A."/>
            <person name="Sanchez-Porro C."/>
            <person name="Ventosa A."/>
        </authorList>
    </citation>
    <scope>NUCLEOTIDE SEQUENCE</scope>
    <source>
        <strain evidence="4">F24A</strain>
    </source>
</reference>
<dbReference type="RefSeq" id="WP_220589217.1">
    <property type="nucleotide sequence ID" value="NZ_RKLQ01000002.1"/>
</dbReference>
<dbReference type="Proteomes" id="UP000783863">
    <property type="component" value="Unassembled WGS sequence"/>
</dbReference>
<comment type="similarity">
    <text evidence="1">Belongs to the CapA family.</text>
</comment>
<feature type="compositionally biased region" description="Acidic residues" evidence="2">
    <location>
        <begin position="346"/>
        <end position="355"/>
    </location>
</feature>
<keyword evidence="5" id="KW-1185">Reference proteome</keyword>
<dbReference type="EMBL" id="RKLQ01000002">
    <property type="protein sequence ID" value="MBX0305022.1"/>
    <property type="molecule type" value="Genomic_DNA"/>
</dbReference>
<evidence type="ECO:0000313" key="4">
    <source>
        <dbReference type="EMBL" id="MBX0305022.1"/>
    </source>
</evidence>
<dbReference type="InterPro" id="IPR019079">
    <property type="entry name" value="Capsule_synth_CapA"/>
</dbReference>
<dbReference type="SUPFAM" id="SSF56300">
    <property type="entry name" value="Metallo-dependent phosphatases"/>
    <property type="match status" value="1"/>
</dbReference>
<evidence type="ECO:0000256" key="2">
    <source>
        <dbReference type="SAM" id="MobiDB-lite"/>
    </source>
</evidence>
<dbReference type="SMART" id="SM00854">
    <property type="entry name" value="PGA_cap"/>
    <property type="match status" value="1"/>
</dbReference>
<dbReference type="AlphaFoldDB" id="A0A8J8C968"/>
<feature type="region of interest" description="Disordered" evidence="2">
    <location>
        <begin position="346"/>
        <end position="372"/>
    </location>
</feature>
<accession>A0A8J8C968</accession>
<dbReference type="PANTHER" id="PTHR33393">
    <property type="entry name" value="POLYGLUTAMINE SYNTHESIS ACCESSORY PROTEIN RV0574C-RELATED"/>
    <property type="match status" value="1"/>
</dbReference>
<dbReference type="InterPro" id="IPR029052">
    <property type="entry name" value="Metallo-depent_PP-like"/>
</dbReference>
<proteinExistence type="inferred from homology"/>
<dbReference type="InterPro" id="IPR052169">
    <property type="entry name" value="CW_Biosynth-Accessory"/>
</dbReference>
<dbReference type="Pfam" id="PF09587">
    <property type="entry name" value="PGA_cap"/>
    <property type="match status" value="1"/>
</dbReference>
<evidence type="ECO:0000256" key="1">
    <source>
        <dbReference type="ARBA" id="ARBA00005662"/>
    </source>
</evidence>
<protein>
    <submittedName>
        <fullName evidence="4">CapA family protein</fullName>
    </submittedName>
</protein>
<name>A0A8J8C968_9EURY</name>
<organism evidence="4 5">
    <name type="scientific">Haloarcula salinisoli</name>
    <dbReference type="NCBI Taxonomy" id="2487746"/>
    <lineage>
        <taxon>Archaea</taxon>
        <taxon>Methanobacteriati</taxon>
        <taxon>Methanobacteriota</taxon>
        <taxon>Stenosarchaea group</taxon>
        <taxon>Halobacteria</taxon>
        <taxon>Halobacteriales</taxon>
        <taxon>Haloarculaceae</taxon>
        <taxon>Haloarcula</taxon>
    </lineage>
</organism>
<gene>
    <name evidence="4" type="ORF">EGD98_15245</name>
</gene>
<feature type="compositionally biased region" description="Basic and acidic residues" evidence="2">
    <location>
        <begin position="356"/>
        <end position="372"/>
    </location>
</feature>
<comment type="caution">
    <text evidence="4">The sequence shown here is derived from an EMBL/GenBank/DDBJ whole genome shotgun (WGS) entry which is preliminary data.</text>
</comment>
<feature type="domain" description="Capsule synthesis protein CapA" evidence="3">
    <location>
        <begin position="7"/>
        <end position="337"/>
    </location>
</feature>
<dbReference type="PANTHER" id="PTHR33393:SF13">
    <property type="entry name" value="PGA BIOSYNTHESIS PROTEIN CAPA"/>
    <property type="match status" value="1"/>
</dbReference>
<evidence type="ECO:0000313" key="5">
    <source>
        <dbReference type="Proteomes" id="UP000783863"/>
    </source>
</evidence>